<dbReference type="PROSITE" id="PS01156">
    <property type="entry name" value="TONB_DEPENDENT_REC_2"/>
    <property type="match status" value="1"/>
</dbReference>
<keyword evidence="11 14" id="KW-0472">Membrane</keyword>
<evidence type="ECO:0000256" key="18">
    <source>
        <dbReference type="SAM" id="SignalP"/>
    </source>
</evidence>
<keyword evidence="3 14" id="KW-0813">Transport</keyword>
<evidence type="ECO:0000256" key="17">
    <source>
        <dbReference type="SAM" id="MobiDB-lite"/>
    </source>
</evidence>
<comment type="similarity">
    <text evidence="2 14 16">Belongs to the TonB-dependent receptor family.</text>
</comment>
<evidence type="ECO:0000256" key="6">
    <source>
        <dbReference type="ARBA" id="ARBA00022692"/>
    </source>
</evidence>
<evidence type="ECO:0000256" key="13">
    <source>
        <dbReference type="ARBA" id="ARBA00023237"/>
    </source>
</evidence>
<evidence type="ECO:0000256" key="15">
    <source>
        <dbReference type="PROSITE-ProRule" id="PRU10144"/>
    </source>
</evidence>
<dbReference type="PANTHER" id="PTHR32552:SF74">
    <property type="entry name" value="HYDROXAMATE SIDEROPHORE RECEPTOR FHUE"/>
    <property type="match status" value="1"/>
</dbReference>
<name>A0A423IPN2_9PSED</name>
<dbReference type="Pfam" id="PF07715">
    <property type="entry name" value="Plug"/>
    <property type="match status" value="1"/>
</dbReference>
<dbReference type="InterPro" id="IPR012910">
    <property type="entry name" value="Plug_dom"/>
</dbReference>
<dbReference type="InterPro" id="IPR010105">
    <property type="entry name" value="TonB_sidphr_rcpt"/>
</dbReference>
<evidence type="ECO:0000256" key="11">
    <source>
        <dbReference type="ARBA" id="ARBA00023136"/>
    </source>
</evidence>
<dbReference type="InterPro" id="IPR039426">
    <property type="entry name" value="TonB-dep_rcpt-like"/>
</dbReference>
<dbReference type="GO" id="GO:0015891">
    <property type="term" value="P:siderophore transport"/>
    <property type="evidence" value="ECO:0007669"/>
    <property type="project" value="InterPro"/>
</dbReference>
<dbReference type="InterPro" id="IPR011662">
    <property type="entry name" value="Secretin/TonB_short_N"/>
</dbReference>
<evidence type="ECO:0000256" key="5">
    <source>
        <dbReference type="ARBA" id="ARBA00022496"/>
    </source>
</evidence>
<sequence length="829" mass="91134">MSRNAFTRTCFALRPLALALPAAFLSFSAPFAQADTTGASEQSSPRARHYSIAAGPLASVLNRFAEQSGVFLAGHNDLAAGKRSPGLDGDYTDSQALQRLLQGSSLQASPQGNGGYVLQAVPASQGALELDATNISGQGLGATTEDTHSYTTGSTSSATGLPLSLRETPQSVTVITRQQMDDQGSTSIADTLRRAPGISVQNYDSERWEFSSRGLPITNFQYDGVNTDYDGVYDYGTTSTDMATFDRVEIIKGATGLMTGSGDPSATVNLIRKRPTKEFKASIAGTVGSWDNYRSEGDISGPLTESGNVRGRFVGVYQDRSAYMDHYQNTKDIAYGILEADLTPDTLLTFGMDQQNTRSRGASWTGFPMYSSDGSRTNFSRSFNPATDWSRRDFTNQTIFASVEQRLANDWTLKVSYDRKHRQHDTLLGSASGGNPDPVTGNGMFMYMGKFKGDQVQDNIDINLTGPFSLFGREHELIAGFMSMNARQDIPVHGSVYPALNSSIFDWRGEFPKPDIPRVGDNDIVQRQTGAYLATRLMPTDDLSVILGGRVSDFKGSDHLDYSDPNTPDVRDSYRQTGVVTPYAGLIYDLNDTWSLYTSYTSIYQPQMSKDAARKLLDPVEGDSYEAGIKAEYFGGRLNASFAVFRIEQDNIAQYVSGFETESVYTAVQGATTKGFEFELAGEVMEGWNLSAGYTYNHTRDAKGDYVYGSVLQTTAPEQVVRVFSTYRLPGTWENLTVGGGVNWQSEFFGNVFQPNPSDTVNFGQYSRITQDSYYLVDLMARYRFNDHLSATVNVKNLFDKTYYTGLGNFGTGFYGEPRSLQLTTKWDF</sequence>
<evidence type="ECO:0000256" key="3">
    <source>
        <dbReference type="ARBA" id="ARBA00022448"/>
    </source>
</evidence>
<dbReference type="InterPro" id="IPR036942">
    <property type="entry name" value="Beta-barrel_TonB_sf"/>
</dbReference>
<comment type="subcellular location">
    <subcellularLocation>
        <location evidence="1 14">Cell outer membrane</location>
        <topology evidence="1 14">Multi-pass membrane protein</topology>
    </subcellularLocation>
</comment>
<feature type="compositionally biased region" description="Low complexity" evidence="17">
    <location>
        <begin position="149"/>
        <end position="162"/>
    </location>
</feature>
<evidence type="ECO:0000256" key="1">
    <source>
        <dbReference type="ARBA" id="ARBA00004571"/>
    </source>
</evidence>
<evidence type="ECO:0000256" key="7">
    <source>
        <dbReference type="ARBA" id="ARBA00022729"/>
    </source>
</evidence>
<proteinExistence type="inferred from homology"/>
<feature type="short sequence motif" description="TonB C-terminal box" evidence="15">
    <location>
        <begin position="812"/>
        <end position="829"/>
    </location>
</feature>
<evidence type="ECO:0000256" key="16">
    <source>
        <dbReference type="RuleBase" id="RU003357"/>
    </source>
</evidence>
<dbReference type="GO" id="GO:0015344">
    <property type="term" value="F:siderophore uptake transmembrane transporter activity"/>
    <property type="evidence" value="ECO:0007669"/>
    <property type="project" value="TreeGrafter"/>
</dbReference>
<dbReference type="SMART" id="SM00965">
    <property type="entry name" value="STN"/>
    <property type="match status" value="1"/>
</dbReference>
<feature type="chain" id="PRO_5018979141" evidence="18">
    <location>
        <begin position="35"/>
        <end position="829"/>
    </location>
</feature>
<keyword evidence="8" id="KW-0408">Iron</keyword>
<accession>A0A423IPN2</accession>
<dbReference type="Gene3D" id="2.40.170.20">
    <property type="entry name" value="TonB-dependent receptor, beta-barrel domain"/>
    <property type="match status" value="1"/>
</dbReference>
<dbReference type="Pfam" id="PF00593">
    <property type="entry name" value="TonB_dep_Rec_b-barrel"/>
    <property type="match status" value="1"/>
</dbReference>
<feature type="signal peptide" evidence="18">
    <location>
        <begin position="1"/>
        <end position="34"/>
    </location>
</feature>
<keyword evidence="7 18" id="KW-0732">Signal</keyword>
<dbReference type="EMBL" id="MOBN01000021">
    <property type="protein sequence ID" value="RON27418.1"/>
    <property type="molecule type" value="Genomic_DNA"/>
</dbReference>
<dbReference type="PROSITE" id="PS52016">
    <property type="entry name" value="TONB_DEPENDENT_REC_3"/>
    <property type="match status" value="1"/>
</dbReference>
<evidence type="ECO:0000256" key="12">
    <source>
        <dbReference type="ARBA" id="ARBA00023170"/>
    </source>
</evidence>
<evidence type="ECO:0000259" key="19">
    <source>
        <dbReference type="SMART" id="SM00965"/>
    </source>
</evidence>
<evidence type="ECO:0000256" key="8">
    <source>
        <dbReference type="ARBA" id="ARBA00023004"/>
    </source>
</evidence>
<dbReference type="Pfam" id="PF07660">
    <property type="entry name" value="STN"/>
    <property type="match status" value="1"/>
</dbReference>
<keyword evidence="10 16" id="KW-0798">TonB box</keyword>
<comment type="caution">
    <text evidence="20">The sequence shown here is derived from an EMBL/GenBank/DDBJ whole genome shotgun (WGS) entry which is preliminary data.</text>
</comment>
<dbReference type="Gene3D" id="2.170.130.10">
    <property type="entry name" value="TonB-dependent receptor, plug domain"/>
    <property type="match status" value="1"/>
</dbReference>
<keyword evidence="12 20" id="KW-0675">Receptor</keyword>
<evidence type="ECO:0000256" key="10">
    <source>
        <dbReference type="ARBA" id="ARBA00023077"/>
    </source>
</evidence>
<protein>
    <submittedName>
        <fullName evidence="20">TonB-dependent receptor</fullName>
    </submittedName>
</protein>
<evidence type="ECO:0000313" key="20">
    <source>
        <dbReference type="EMBL" id="RON27418.1"/>
    </source>
</evidence>
<dbReference type="NCBIfam" id="TIGR01783">
    <property type="entry name" value="TonB-siderophor"/>
    <property type="match status" value="1"/>
</dbReference>
<evidence type="ECO:0000313" key="21">
    <source>
        <dbReference type="Proteomes" id="UP000284168"/>
    </source>
</evidence>
<reference evidence="20 21" key="1">
    <citation type="submission" date="2016-10" db="EMBL/GenBank/DDBJ databases">
        <title>Comparative genome analysis of multiple Pseudomonas spp. focuses on biocontrol and plant growth promoting traits.</title>
        <authorList>
            <person name="Tao X.-Y."/>
            <person name="Taylor C.G."/>
        </authorList>
    </citation>
    <scope>NUCLEOTIDE SEQUENCE [LARGE SCALE GENOMIC DNA]</scope>
    <source>
        <strain evidence="20 21">48C10</strain>
    </source>
</reference>
<dbReference type="PANTHER" id="PTHR32552">
    <property type="entry name" value="FERRICHROME IRON RECEPTOR-RELATED"/>
    <property type="match status" value="1"/>
</dbReference>
<dbReference type="Proteomes" id="UP000284168">
    <property type="component" value="Unassembled WGS sequence"/>
</dbReference>
<dbReference type="InterPro" id="IPR000531">
    <property type="entry name" value="Beta-barrel_TonB"/>
</dbReference>
<organism evidence="20 21">
    <name type="scientific">Pseudomonas lini</name>
    <dbReference type="NCBI Taxonomy" id="163011"/>
    <lineage>
        <taxon>Bacteria</taxon>
        <taxon>Pseudomonadati</taxon>
        <taxon>Pseudomonadota</taxon>
        <taxon>Gammaproteobacteria</taxon>
        <taxon>Pseudomonadales</taxon>
        <taxon>Pseudomonadaceae</taxon>
        <taxon>Pseudomonas</taxon>
    </lineage>
</organism>
<evidence type="ECO:0000256" key="2">
    <source>
        <dbReference type="ARBA" id="ARBA00009810"/>
    </source>
</evidence>
<dbReference type="CDD" id="cd01347">
    <property type="entry name" value="ligand_gated_channel"/>
    <property type="match status" value="1"/>
</dbReference>
<dbReference type="AlphaFoldDB" id="A0A423IPN2"/>
<dbReference type="InterPro" id="IPR037066">
    <property type="entry name" value="Plug_dom_sf"/>
</dbReference>
<dbReference type="FunFam" id="2.170.130.10:FF:000010">
    <property type="entry name" value="Ferripyoverdine receptor"/>
    <property type="match status" value="1"/>
</dbReference>
<evidence type="ECO:0000256" key="14">
    <source>
        <dbReference type="PROSITE-ProRule" id="PRU01360"/>
    </source>
</evidence>
<keyword evidence="5" id="KW-0410">Iron transport</keyword>
<dbReference type="RefSeq" id="WP_123720498.1">
    <property type="nucleotide sequence ID" value="NZ_MOBN01000021.1"/>
</dbReference>
<feature type="domain" description="Secretin/TonB short N-terminal" evidence="19">
    <location>
        <begin position="70"/>
        <end position="121"/>
    </location>
</feature>
<keyword evidence="6 14" id="KW-0812">Transmembrane</keyword>
<keyword evidence="4 14" id="KW-1134">Transmembrane beta strand</keyword>
<dbReference type="SUPFAM" id="SSF56935">
    <property type="entry name" value="Porins"/>
    <property type="match status" value="1"/>
</dbReference>
<keyword evidence="9" id="KW-0406">Ion transport</keyword>
<dbReference type="InterPro" id="IPR010917">
    <property type="entry name" value="TonB_rcpt_CS"/>
</dbReference>
<evidence type="ECO:0000256" key="9">
    <source>
        <dbReference type="ARBA" id="ARBA00023065"/>
    </source>
</evidence>
<feature type="region of interest" description="Disordered" evidence="17">
    <location>
        <begin position="139"/>
        <end position="162"/>
    </location>
</feature>
<dbReference type="Gene3D" id="3.55.50.30">
    <property type="match status" value="1"/>
</dbReference>
<gene>
    <name evidence="20" type="ORF">BK663_11075</name>
</gene>
<keyword evidence="13 14" id="KW-0998">Cell outer membrane</keyword>
<evidence type="ECO:0000256" key="4">
    <source>
        <dbReference type="ARBA" id="ARBA00022452"/>
    </source>
</evidence>
<dbReference type="GO" id="GO:0009279">
    <property type="term" value="C:cell outer membrane"/>
    <property type="evidence" value="ECO:0007669"/>
    <property type="project" value="UniProtKB-SubCell"/>
</dbReference>
<dbReference type="GO" id="GO:0038023">
    <property type="term" value="F:signaling receptor activity"/>
    <property type="evidence" value="ECO:0007669"/>
    <property type="project" value="InterPro"/>
</dbReference>